<evidence type="ECO:0000256" key="1">
    <source>
        <dbReference type="ARBA" id="ARBA00022694"/>
    </source>
</evidence>
<keyword evidence="2" id="KW-0067">ATP-binding</keyword>
<keyword evidence="3" id="KW-0808">Transferase</keyword>
<evidence type="ECO:0000313" key="4">
    <source>
        <dbReference type="Proteomes" id="UP000470082"/>
    </source>
</evidence>
<comment type="caution">
    <text evidence="3">The sequence shown here is derived from an EMBL/GenBank/DDBJ whole genome shotgun (WGS) entry which is preliminary data.</text>
</comment>
<feature type="binding site" evidence="2">
    <location>
        <position position="159"/>
    </location>
    <ligand>
        <name>ATP</name>
        <dbReference type="ChEBI" id="CHEBI:30616"/>
    </ligand>
</feature>
<dbReference type="GO" id="GO:0016740">
    <property type="term" value="F:transferase activity"/>
    <property type="evidence" value="ECO:0007669"/>
    <property type="project" value="UniProtKB-KW"/>
</dbReference>
<dbReference type="HAMAP" id="MF_01539">
    <property type="entry name" value="TmcAL"/>
    <property type="match status" value="1"/>
</dbReference>
<dbReference type="EC" id="6.3.4.-" evidence="2"/>
<dbReference type="Pfam" id="PF05636">
    <property type="entry name" value="HIGH_NTase1"/>
    <property type="match status" value="2"/>
</dbReference>
<dbReference type="AlphaFoldDB" id="A0A7X2N2G4"/>
<feature type="binding site" evidence="2">
    <location>
        <position position="101"/>
    </location>
    <ligand>
        <name>ATP</name>
        <dbReference type="ChEBI" id="CHEBI:30616"/>
    </ligand>
</feature>
<accession>A0A7X2N2G4</accession>
<keyword evidence="2" id="KW-0436">Ligase</keyword>
<dbReference type="RefSeq" id="WP_154459680.1">
    <property type="nucleotide sequence ID" value="NZ_JBJEEW010000033.1"/>
</dbReference>
<dbReference type="GO" id="GO:0000049">
    <property type="term" value="F:tRNA binding"/>
    <property type="evidence" value="ECO:0007669"/>
    <property type="project" value="UniProtKB-KW"/>
</dbReference>
<dbReference type="Proteomes" id="UP000470082">
    <property type="component" value="Unassembled WGS sequence"/>
</dbReference>
<dbReference type="InterPro" id="IPR008513">
    <property type="entry name" value="tRNA(Met)_cyd_acetate_ligase"/>
</dbReference>
<keyword evidence="2" id="KW-0963">Cytoplasm</keyword>
<keyword evidence="1 2" id="KW-0819">tRNA processing</keyword>
<proteinExistence type="inferred from homology"/>
<comment type="caution">
    <text evidence="2">Lacks conserved residue(s) required for the propagation of feature annotation.</text>
</comment>
<comment type="catalytic activity">
    <reaction evidence="2">
        <text>cytidine(34) in elongator tRNA(Met) + acetate + ATP = N(4)-acetylcytidine(34) in elongator tRNA(Met) + AMP + diphosphate</text>
        <dbReference type="Rhea" id="RHEA:58144"/>
        <dbReference type="Rhea" id="RHEA-COMP:10693"/>
        <dbReference type="Rhea" id="RHEA-COMP:10694"/>
        <dbReference type="ChEBI" id="CHEBI:30089"/>
        <dbReference type="ChEBI" id="CHEBI:30616"/>
        <dbReference type="ChEBI" id="CHEBI:33019"/>
        <dbReference type="ChEBI" id="CHEBI:74900"/>
        <dbReference type="ChEBI" id="CHEBI:82748"/>
        <dbReference type="ChEBI" id="CHEBI:456215"/>
    </reaction>
</comment>
<keyword evidence="4" id="KW-1185">Reference proteome</keyword>
<keyword evidence="2" id="KW-0694">RNA-binding</keyword>
<comment type="function">
    <text evidence="2">Catalyzes the formation of N(4)-acetylcytidine (ac(4)C) at the wobble position of elongator tRNA(Met), using acetate and ATP as substrates. First activates an acetate ion to form acetyladenylate (Ac-AMP) and then transfers the acetyl group to tRNA to form ac(4)C34.</text>
</comment>
<protein>
    <recommendedName>
        <fullName evidence="2">tRNA(Met) cytidine acetate ligase</fullName>
        <ecNumber evidence="2">6.3.4.-</ecNumber>
    </recommendedName>
</protein>
<keyword evidence="2" id="KW-0547">Nucleotide-binding</keyword>
<dbReference type="PANTHER" id="PTHR37825:SF1">
    <property type="entry name" value="TRNA(MET) CYTIDINE ACETATE LIGASE"/>
    <property type="match status" value="1"/>
</dbReference>
<dbReference type="EMBL" id="VUMM01000004">
    <property type="protein sequence ID" value="MSS01215.1"/>
    <property type="molecule type" value="Genomic_DNA"/>
</dbReference>
<dbReference type="GO" id="GO:0006400">
    <property type="term" value="P:tRNA modification"/>
    <property type="evidence" value="ECO:0007669"/>
    <property type="project" value="UniProtKB-UniRule"/>
</dbReference>
<dbReference type="GO" id="GO:0005737">
    <property type="term" value="C:cytoplasm"/>
    <property type="evidence" value="ECO:0007669"/>
    <property type="project" value="UniProtKB-SubCell"/>
</dbReference>
<name>A0A7X2N2G4_9FIRM</name>
<organism evidence="3 4">
    <name type="scientific">Floccifex porci</name>
    <dbReference type="NCBI Taxonomy" id="2606629"/>
    <lineage>
        <taxon>Bacteria</taxon>
        <taxon>Bacillati</taxon>
        <taxon>Bacillota</taxon>
        <taxon>Erysipelotrichia</taxon>
        <taxon>Erysipelotrichales</taxon>
        <taxon>Erysipelotrichaceae</taxon>
        <taxon>Floccifex</taxon>
    </lineage>
</organism>
<feature type="binding site" evidence="2">
    <location>
        <begin position="7"/>
        <end position="20"/>
    </location>
    <ligand>
        <name>ATP</name>
        <dbReference type="ChEBI" id="CHEBI:30616"/>
    </ligand>
</feature>
<dbReference type="Gene3D" id="3.40.50.620">
    <property type="entry name" value="HUPs"/>
    <property type="match status" value="1"/>
</dbReference>
<dbReference type="SUPFAM" id="SSF52374">
    <property type="entry name" value="Nucleotidylyl transferase"/>
    <property type="match status" value="1"/>
</dbReference>
<dbReference type="GO" id="GO:0016879">
    <property type="term" value="F:ligase activity, forming carbon-nitrogen bonds"/>
    <property type="evidence" value="ECO:0007669"/>
    <property type="project" value="UniProtKB-UniRule"/>
</dbReference>
<dbReference type="InterPro" id="IPR014729">
    <property type="entry name" value="Rossmann-like_a/b/a_fold"/>
</dbReference>
<gene>
    <name evidence="2" type="primary">tmcAL</name>
    <name evidence="3" type="ORF">FYJ50_03685</name>
</gene>
<evidence type="ECO:0000313" key="3">
    <source>
        <dbReference type="EMBL" id="MSS01215.1"/>
    </source>
</evidence>
<evidence type="ECO:0000256" key="2">
    <source>
        <dbReference type="HAMAP-Rule" id="MF_01539"/>
    </source>
</evidence>
<keyword evidence="2" id="KW-0820">tRNA-binding</keyword>
<dbReference type="PANTHER" id="PTHR37825">
    <property type="entry name" value="TRNA(MET) CYTIDINE ACETATE LIGASE"/>
    <property type="match status" value="1"/>
</dbReference>
<comment type="similarity">
    <text evidence="2">Belongs to the TmcAL family.</text>
</comment>
<dbReference type="GO" id="GO:0005524">
    <property type="term" value="F:ATP binding"/>
    <property type="evidence" value="ECO:0007669"/>
    <property type="project" value="UniProtKB-KW"/>
</dbReference>
<sequence>MKTCGIIAEYNPFHKGHIYHIQKSKEITQCDCLIVIVSSFYSQRGLPSFLSRHDKTKLALKYGANLVLELPACFACQSADYFARYAIQSLSVLDIDCLCFGSESNDINTLQSISLKETIDPKKNINQNQKLSLKPNDILGYQYIQHCKEFKIQPISIQREEAFKSATQTRLDAYYTNQDFQEYFHLEQNWNSYYPYLRYFLQMSSPESLAQFHLVNEGIEYRFIQASHHKNWNDFLNACISKTYTKARIQRTCMMILLQIRKEDMPSSFYGCRVLGFDSIGQSLLKEKKEKPIYTRFKDLPLFLQEVERKSKALYTTFSNIEDRMIIYDRY</sequence>
<reference evidence="3 4" key="1">
    <citation type="submission" date="2019-08" db="EMBL/GenBank/DDBJ databases">
        <title>In-depth cultivation of the pig gut microbiome towards novel bacterial diversity and tailored functional studies.</title>
        <authorList>
            <person name="Wylensek D."/>
            <person name="Hitch T.C.A."/>
            <person name="Clavel T."/>
        </authorList>
    </citation>
    <scope>NUCLEOTIDE SEQUENCE [LARGE SCALE GENOMIC DNA]</scope>
    <source>
        <strain evidence="3 4">LKV-178-WT-2G</strain>
    </source>
</reference>
<feature type="binding site" evidence="2">
    <location>
        <position position="136"/>
    </location>
    <ligand>
        <name>ATP</name>
        <dbReference type="ChEBI" id="CHEBI:30616"/>
    </ligand>
</feature>
<comment type="subcellular location">
    <subcellularLocation>
        <location evidence="2">Cytoplasm</location>
    </subcellularLocation>
</comment>